<evidence type="ECO:0000256" key="1">
    <source>
        <dbReference type="SAM" id="Phobius"/>
    </source>
</evidence>
<accession>A0A382TES5</accession>
<gene>
    <name evidence="2" type="ORF">METZ01_LOCUS373484</name>
</gene>
<organism evidence="2">
    <name type="scientific">marine metagenome</name>
    <dbReference type="NCBI Taxonomy" id="408172"/>
    <lineage>
        <taxon>unclassified sequences</taxon>
        <taxon>metagenomes</taxon>
        <taxon>ecological metagenomes</taxon>
    </lineage>
</organism>
<dbReference type="AlphaFoldDB" id="A0A382TES5"/>
<keyword evidence="1" id="KW-0812">Transmembrane</keyword>
<protein>
    <submittedName>
        <fullName evidence="2">Uncharacterized protein</fullName>
    </submittedName>
</protein>
<dbReference type="EMBL" id="UINC01136087">
    <property type="protein sequence ID" value="SVD20630.1"/>
    <property type="molecule type" value="Genomic_DNA"/>
</dbReference>
<keyword evidence="1" id="KW-0472">Membrane</keyword>
<proteinExistence type="predicted"/>
<sequence length="91" mass="10069">MSDVVTDLKQFSLSRVTLGLILSVAMIAAVITWNSARLVARIDQLEAAVESIEESMDMNGYARSTHVDELAGKMEELTDSVAYLLERDHAR</sequence>
<keyword evidence="1" id="KW-1133">Transmembrane helix</keyword>
<name>A0A382TES5_9ZZZZ</name>
<feature type="transmembrane region" description="Helical" evidence="1">
    <location>
        <begin position="12"/>
        <end position="33"/>
    </location>
</feature>
<reference evidence="2" key="1">
    <citation type="submission" date="2018-05" db="EMBL/GenBank/DDBJ databases">
        <authorList>
            <person name="Lanie J.A."/>
            <person name="Ng W.-L."/>
            <person name="Kazmierczak K.M."/>
            <person name="Andrzejewski T.M."/>
            <person name="Davidsen T.M."/>
            <person name="Wayne K.J."/>
            <person name="Tettelin H."/>
            <person name="Glass J.I."/>
            <person name="Rusch D."/>
            <person name="Podicherti R."/>
            <person name="Tsui H.-C.T."/>
            <person name="Winkler M.E."/>
        </authorList>
    </citation>
    <scope>NUCLEOTIDE SEQUENCE</scope>
</reference>
<evidence type="ECO:0000313" key="2">
    <source>
        <dbReference type="EMBL" id="SVD20630.1"/>
    </source>
</evidence>